<dbReference type="AlphaFoldDB" id="A0ABD2PEH4"/>
<gene>
    <name evidence="1" type="ORF">HHI36_003484</name>
</gene>
<proteinExistence type="predicted"/>
<protein>
    <submittedName>
        <fullName evidence="1">Uncharacterized protein</fullName>
    </submittedName>
</protein>
<name>A0ABD2PEH4_9CUCU</name>
<reference evidence="1 2" key="1">
    <citation type="journal article" date="2021" name="BMC Biol.">
        <title>Horizontally acquired antibacterial genes associated with adaptive radiation of ladybird beetles.</title>
        <authorList>
            <person name="Li H.S."/>
            <person name="Tang X.F."/>
            <person name="Huang Y.H."/>
            <person name="Xu Z.Y."/>
            <person name="Chen M.L."/>
            <person name="Du X.Y."/>
            <person name="Qiu B.Y."/>
            <person name="Chen P.T."/>
            <person name="Zhang W."/>
            <person name="Slipinski A."/>
            <person name="Escalona H.E."/>
            <person name="Waterhouse R.M."/>
            <person name="Zwick A."/>
            <person name="Pang H."/>
        </authorList>
    </citation>
    <scope>NUCLEOTIDE SEQUENCE [LARGE SCALE GENOMIC DNA]</scope>
    <source>
        <strain evidence="1">SYSU2018</strain>
    </source>
</reference>
<dbReference type="Proteomes" id="UP001516400">
    <property type="component" value="Unassembled WGS sequence"/>
</dbReference>
<comment type="caution">
    <text evidence="1">The sequence shown here is derived from an EMBL/GenBank/DDBJ whole genome shotgun (WGS) entry which is preliminary data.</text>
</comment>
<organism evidence="1 2">
    <name type="scientific">Cryptolaemus montrouzieri</name>
    <dbReference type="NCBI Taxonomy" id="559131"/>
    <lineage>
        <taxon>Eukaryota</taxon>
        <taxon>Metazoa</taxon>
        <taxon>Ecdysozoa</taxon>
        <taxon>Arthropoda</taxon>
        <taxon>Hexapoda</taxon>
        <taxon>Insecta</taxon>
        <taxon>Pterygota</taxon>
        <taxon>Neoptera</taxon>
        <taxon>Endopterygota</taxon>
        <taxon>Coleoptera</taxon>
        <taxon>Polyphaga</taxon>
        <taxon>Cucujiformia</taxon>
        <taxon>Coccinelloidea</taxon>
        <taxon>Coccinellidae</taxon>
        <taxon>Scymninae</taxon>
        <taxon>Scymnini</taxon>
        <taxon>Cryptolaemus</taxon>
    </lineage>
</organism>
<keyword evidence="2" id="KW-1185">Reference proteome</keyword>
<accession>A0ABD2PEH4</accession>
<evidence type="ECO:0000313" key="2">
    <source>
        <dbReference type="Proteomes" id="UP001516400"/>
    </source>
</evidence>
<sequence length="111" mass="12628">MFRCNQKMKNFNIAIYVRCHNAQLTFIQFMIITKSSGTTTNLSSLLILERIILGKKSTTLSHPSMNLKLGDVEDGALILTLKMTNFRSYESDQISVGTQYIQGVYINLIQF</sequence>
<evidence type="ECO:0000313" key="1">
    <source>
        <dbReference type="EMBL" id="KAL3289041.1"/>
    </source>
</evidence>
<dbReference type="EMBL" id="JABFTP020000185">
    <property type="protein sequence ID" value="KAL3289041.1"/>
    <property type="molecule type" value="Genomic_DNA"/>
</dbReference>